<proteinExistence type="predicted"/>
<accession>H5USG7</accession>
<evidence type="ECO:0000256" key="1">
    <source>
        <dbReference type="SAM" id="MobiDB-lite"/>
    </source>
</evidence>
<evidence type="ECO:0000313" key="3">
    <source>
        <dbReference type="Proteomes" id="UP000004367"/>
    </source>
</evidence>
<dbReference type="STRING" id="1089455.MOPEL_078_00640"/>
<comment type="caution">
    <text evidence="2">The sequence shown here is derived from an EMBL/GenBank/DDBJ whole genome shotgun (WGS) entry which is preliminary data.</text>
</comment>
<dbReference type="Proteomes" id="UP000004367">
    <property type="component" value="Unassembled WGS sequence"/>
</dbReference>
<gene>
    <name evidence="2" type="ORF">MOPEL_078_00640</name>
</gene>
<sequence>MSIRLVRDSEPGANRSGPNPEDPAGAIARRHAPARNHVGPRPPGRPRGPVRPCRPTHARDDGP</sequence>
<feature type="compositionally biased region" description="Basic and acidic residues" evidence="1">
    <location>
        <begin position="1"/>
        <end position="10"/>
    </location>
</feature>
<feature type="region of interest" description="Disordered" evidence="1">
    <location>
        <begin position="1"/>
        <end position="63"/>
    </location>
</feature>
<dbReference type="EMBL" id="BAFE01000056">
    <property type="protein sequence ID" value="GAB48675.1"/>
    <property type="molecule type" value="Genomic_DNA"/>
</dbReference>
<dbReference type="AlphaFoldDB" id="H5USG7"/>
<reference evidence="2 3" key="1">
    <citation type="submission" date="2012-02" db="EMBL/GenBank/DDBJ databases">
        <title>Whole genome shotgun sequence of Mobilicoccus pelagius NBRC 104925.</title>
        <authorList>
            <person name="Yoshida Y."/>
            <person name="Hosoyama A."/>
            <person name="Tsuchikane K."/>
            <person name="Katsumata H."/>
            <person name="Yamazaki S."/>
            <person name="Fujita N."/>
        </authorList>
    </citation>
    <scope>NUCLEOTIDE SEQUENCE [LARGE SCALE GENOMIC DNA]</scope>
    <source>
        <strain evidence="2 3">NBRC 104925</strain>
    </source>
</reference>
<organism evidence="2 3">
    <name type="scientific">Mobilicoccus pelagius NBRC 104925</name>
    <dbReference type="NCBI Taxonomy" id="1089455"/>
    <lineage>
        <taxon>Bacteria</taxon>
        <taxon>Bacillati</taxon>
        <taxon>Actinomycetota</taxon>
        <taxon>Actinomycetes</taxon>
        <taxon>Micrococcales</taxon>
        <taxon>Dermatophilaceae</taxon>
        <taxon>Mobilicoccus</taxon>
    </lineage>
</organism>
<evidence type="ECO:0000313" key="2">
    <source>
        <dbReference type="EMBL" id="GAB48675.1"/>
    </source>
</evidence>
<protein>
    <submittedName>
        <fullName evidence="2">Uncharacterized protein</fullName>
    </submittedName>
</protein>
<name>H5USG7_9MICO</name>
<keyword evidence="3" id="KW-1185">Reference proteome</keyword>